<protein>
    <submittedName>
        <fullName evidence="1">Uncharacterized membrane-anchored protein</fullName>
    </submittedName>
</protein>
<dbReference type="InterPro" id="IPR025833">
    <property type="entry name" value="GDYXXLXY"/>
</dbReference>
<dbReference type="STRING" id="92487.SAMN02745130_00766"/>
<name>A0A1T4VZZ0_9GAMM</name>
<evidence type="ECO:0000313" key="1">
    <source>
        <dbReference type="EMBL" id="SKA70556.1"/>
    </source>
</evidence>
<sequence length="166" mass="18538">MKNPQLRLVAALLFPIVVLATNTWMYQQQRSAGETFKFPIEGFDPRDLLSGHYLFYKVDYGVPSANACPTSDIAAALCLRPEKRVYPADERPANCEIYVQGECDANSVFTAGLNRFYIPQGYASQLEAKIADKKGEIEVSIDKRGNAAILDLLIDGKSWKETLQDE</sequence>
<dbReference type="Proteomes" id="UP000190460">
    <property type="component" value="Unassembled WGS sequence"/>
</dbReference>
<organism evidence="1 2">
    <name type="scientific">Thiothrix eikelboomii</name>
    <dbReference type="NCBI Taxonomy" id="92487"/>
    <lineage>
        <taxon>Bacteria</taxon>
        <taxon>Pseudomonadati</taxon>
        <taxon>Pseudomonadota</taxon>
        <taxon>Gammaproteobacteria</taxon>
        <taxon>Thiotrichales</taxon>
        <taxon>Thiotrichaceae</taxon>
        <taxon>Thiothrix</taxon>
    </lineage>
</organism>
<reference evidence="1 2" key="1">
    <citation type="submission" date="2017-02" db="EMBL/GenBank/DDBJ databases">
        <authorList>
            <person name="Peterson S.W."/>
        </authorList>
    </citation>
    <scope>NUCLEOTIDE SEQUENCE [LARGE SCALE GENOMIC DNA]</scope>
    <source>
        <strain evidence="1 2">ATCC 49788</strain>
    </source>
</reference>
<dbReference type="OrthoDB" id="4868247at2"/>
<dbReference type="EMBL" id="FUYB01000002">
    <property type="protein sequence ID" value="SKA70556.1"/>
    <property type="molecule type" value="Genomic_DNA"/>
</dbReference>
<keyword evidence="2" id="KW-1185">Reference proteome</keyword>
<accession>A0A1T4VZZ0</accession>
<dbReference type="RefSeq" id="WP_078921236.1">
    <property type="nucleotide sequence ID" value="NZ_FUYB01000002.1"/>
</dbReference>
<dbReference type="Pfam" id="PF14345">
    <property type="entry name" value="GDYXXLXY"/>
    <property type="match status" value="1"/>
</dbReference>
<proteinExistence type="predicted"/>
<evidence type="ECO:0000313" key="2">
    <source>
        <dbReference type="Proteomes" id="UP000190460"/>
    </source>
</evidence>
<dbReference type="AlphaFoldDB" id="A0A1T4VZZ0"/>
<gene>
    <name evidence="1" type="ORF">SAMN02745130_00766</name>
</gene>